<keyword evidence="2" id="KW-1185">Reference proteome</keyword>
<proteinExistence type="predicted"/>
<reference evidence="2" key="1">
    <citation type="submission" date="2017-11" db="EMBL/GenBank/DDBJ databases">
        <authorList>
            <person name="Zhu W."/>
        </authorList>
    </citation>
    <scope>NUCLEOTIDE SEQUENCE [LARGE SCALE GENOMIC DNA]</scope>
    <source>
        <strain evidence="2">160</strain>
    </source>
</reference>
<dbReference type="RefSeq" id="WP_114918046.1">
    <property type="nucleotide sequence ID" value="NZ_CP024848.1"/>
</dbReference>
<evidence type="ECO:0000313" key="1">
    <source>
        <dbReference type="EMBL" id="AXI10762.1"/>
    </source>
</evidence>
<dbReference type="KEGG" id="ocn:CUC15_18220"/>
<dbReference type="EMBL" id="CP024848">
    <property type="protein sequence ID" value="AXI10762.1"/>
    <property type="molecule type" value="Genomic_DNA"/>
</dbReference>
<protein>
    <submittedName>
        <fullName evidence="1">Renal dipeptidase</fullName>
    </submittedName>
</protein>
<sequence>MENQLNLKSIPKELNLILELLKGNYPSDILAIDKGLFQSVDWNLFIDLAMHHRVYPVLHSKLKLAIDKQIPEYVVDTISRPYKQNTLQMLFLTAEMEQISQLFAAREISLLQLKGPALAHDLYGDISLRTSSDLDVLIPIEQLQLAEEILIEQGYKKEDYIKTVLNDWKWRHHHITFIHPIKKIKVEIHWRLSPGPGKEPSFTEFWERRRQSTLTKQPVYLLGKSDLYLFLTAHGARHGWSRIRWLLDIHQLVGQNLDQEKILHILENYHSLHIGGQSLILASELLNTKLPPKMEYLCTRARPWKLAQGAIFYLESMVNLHTDPVPESVARYHKRHLFALMSFRQKSIFILSFLYPYPEDHETLPLPMPLHFLYFPLRPFLWAWRKSRRQALT</sequence>
<gene>
    <name evidence="1" type="ORF">CUC15_18220</name>
</gene>
<dbReference type="InterPro" id="IPR039498">
    <property type="entry name" value="NTP_transf_5"/>
</dbReference>
<dbReference type="OrthoDB" id="9773927at2"/>
<evidence type="ECO:0000313" key="2">
    <source>
        <dbReference type="Proteomes" id="UP000253908"/>
    </source>
</evidence>
<name>A0A345PL82_9BACI</name>
<accession>A0A345PL82</accession>
<dbReference type="Pfam" id="PF14907">
    <property type="entry name" value="NTP_transf_5"/>
    <property type="match status" value="1"/>
</dbReference>
<dbReference type="AlphaFoldDB" id="A0A345PL82"/>
<dbReference type="Proteomes" id="UP000253908">
    <property type="component" value="Chromosome"/>
</dbReference>
<organism evidence="1 2">
    <name type="scientific">Oceanobacillus zhaokaii</name>
    <dbReference type="NCBI Taxonomy" id="2052660"/>
    <lineage>
        <taxon>Bacteria</taxon>
        <taxon>Bacillati</taxon>
        <taxon>Bacillota</taxon>
        <taxon>Bacilli</taxon>
        <taxon>Bacillales</taxon>
        <taxon>Bacillaceae</taxon>
        <taxon>Oceanobacillus</taxon>
    </lineage>
</organism>